<feature type="transmembrane region" description="Helical" evidence="2">
    <location>
        <begin position="669"/>
        <end position="687"/>
    </location>
</feature>
<protein>
    <recommendedName>
        <fullName evidence="6">2-oxoglutarate dehydrogenase</fullName>
    </recommendedName>
</protein>
<reference evidence="5" key="1">
    <citation type="journal article" date="2019" name="Int. J. Syst. Evol. Microbiol.">
        <title>The Global Catalogue of Microorganisms (GCM) 10K type strain sequencing project: providing services to taxonomists for standard genome sequencing and annotation.</title>
        <authorList>
            <consortium name="The Broad Institute Genomics Platform"/>
            <consortium name="The Broad Institute Genome Sequencing Center for Infectious Disease"/>
            <person name="Wu L."/>
            <person name="Ma J."/>
        </authorList>
    </citation>
    <scope>NUCLEOTIDE SEQUENCE [LARGE SCALE GENOMIC DNA]</scope>
    <source>
        <strain evidence="5">JCM 16546</strain>
    </source>
</reference>
<sequence length="739" mass="76020">MTTDLPRRRAALRRRHPLTLLPAAAFAVLLGLANAAPAQAATEEPERPELTLTPVAHGVIAPGSSLTTMLTVENVSDQPLEASTVELELGRDRLENGDELATWLSAGPGSDADDGLALVASVDGEDVAPGESERISITVPASDDVLSDLDPGVYPLRATVGDATSVSVVIVSDDSTPTGVVVPITAPPTTSGLLGAEQLSELTGPDGVLTAQLEAVSSTSAILAVDPAIPAAIRALGTTAPDSAVDWLERLLLLPNDRFALQFGDADVAAQLQAGIEAPLQPLELDAYVVDEPQPAPSPSPSPTETATGAGEPASVDPEDLLEIGATRASVYWPMPGDATPGVVEALTAADPDAVTLIPSDATEQGGDGTAVGASGATGDGAAVLVYDSGASSALEDVAAQADETGRGAAMVGATAELWLAADEAGGSPMLVALDRAAVTDTQEDGAEEGAELAMRLRDAIEVVTAGQAFDAQRLDALVDASPALVAPTDTTPDEARLAFAAELGDAESRVALTATVLEEPALLTGQMRAEALQTLSVGWDGRRSAWLDAADGFRERSAARADAVGLEQPTTVQLLSAGVDLPVWVRNDLPYPIEVTLTAHPDDPRLDVAESTPAQIQPNTTTAVQVPVEARVGSGDVRIDLTLVNGEGQLIGPPRTVEVTVRADWERIGIGGLIVLIVGLIGTGVFRTIRRRRRTAQDDAPEQSASAQDDPPQETPEQDAPEQDTPGDDPGAQKETNG</sequence>
<feature type="chain" id="PRO_5046768533" description="2-oxoglutarate dehydrogenase" evidence="3">
    <location>
        <begin position="41"/>
        <end position="739"/>
    </location>
</feature>
<dbReference type="RefSeq" id="WP_221857267.1">
    <property type="nucleotide sequence ID" value="NZ_BAAAYV010000012.1"/>
</dbReference>
<proteinExistence type="predicted"/>
<dbReference type="Proteomes" id="UP001410795">
    <property type="component" value="Unassembled WGS sequence"/>
</dbReference>
<dbReference type="InterPro" id="IPR046112">
    <property type="entry name" value="DUF6049"/>
</dbReference>
<organism evidence="4 5">
    <name type="scientific">Microbacterium marinilacus</name>
    <dbReference type="NCBI Taxonomy" id="415209"/>
    <lineage>
        <taxon>Bacteria</taxon>
        <taxon>Bacillati</taxon>
        <taxon>Actinomycetota</taxon>
        <taxon>Actinomycetes</taxon>
        <taxon>Micrococcales</taxon>
        <taxon>Microbacteriaceae</taxon>
        <taxon>Microbacterium</taxon>
    </lineage>
</organism>
<accession>A0ABP7BLA5</accession>
<evidence type="ECO:0000256" key="2">
    <source>
        <dbReference type="SAM" id="Phobius"/>
    </source>
</evidence>
<gene>
    <name evidence="4" type="ORF">GCM10022202_25230</name>
</gene>
<evidence type="ECO:0000313" key="5">
    <source>
        <dbReference type="Proteomes" id="UP001410795"/>
    </source>
</evidence>
<feature type="signal peptide" evidence="3">
    <location>
        <begin position="1"/>
        <end position="40"/>
    </location>
</feature>
<keyword evidence="5" id="KW-1185">Reference proteome</keyword>
<name>A0ABP7BLA5_9MICO</name>
<keyword evidence="2" id="KW-0812">Transmembrane</keyword>
<comment type="caution">
    <text evidence="4">The sequence shown here is derived from an EMBL/GenBank/DDBJ whole genome shotgun (WGS) entry which is preliminary data.</text>
</comment>
<keyword evidence="2" id="KW-1133">Transmembrane helix</keyword>
<dbReference type="EMBL" id="BAAAYV010000012">
    <property type="protein sequence ID" value="GAA3662596.1"/>
    <property type="molecule type" value="Genomic_DNA"/>
</dbReference>
<evidence type="ECO:0008006" key="6">
    <source>
        <dbReference type="Google" id="ProtNLM"/>
    </source>
</evidence>
<evidence type="ECO:0000256" key="3">
    <source>
        <dbReference type="SAM" id="SignalP"/>
    </source>
</evidence>
<evidence type="ECO:0000256" key="1">
    <source>
        <dbReference type="SAM" id="MobiDB-lite"/>
    </source>
</evidence>
<keyword evidence="2" id="KW-0472">Membrane</keyword>
<dbReference type="InterPro" id="IPR006311">
    <property type="entry name" value="TAT_signal"/>
</dbReference>
<feature type="region of interest" description="Disordered" evidence="1">
    <location>
        <begin position="694"/>
        <end position="739"/>
    </location>
</feature>
<keyword evidence="3" id="KW-0732">Signal</keyword>
<feature type="compositionally biased region" description="Acidic residues" evidence="1">
    <location>
        <begin position="717"/>
        <end position="728"/>
    </location>
</feature>
<dbReference type="InterPro" id="IPR013783">
    <property type="entry name" value="Ig-like_fold"/>
</dbReference>
<dbReference type="Gene3D" id="2.60.40.10">
    <property type="entry name" value="Immunoglobulins"/>
    <property type="match status" value="1"/>
</dbReference>
<evidence type="ECO:0000313" key="4">
    <source>
        <dbReference type="EMBL" id="GAA3662596.1"/>
    </source>
</evidence>
<dbReference type="PROSITE" id="PS51318">
    <property type="entry name" value="TAT"/>
    <property type="match status" value="1"/>
</dbReference>
<feature type="region of interest" description="Disordered" evidence="1">
    <location>
        <begin position="291"/>
        <end position="317"/>
    </location>
</feature>
<dbReference type="Pfam" id="PF19516">
    <property type="entry name" value="DUF6049"/>
    <property type="match status" value="1"/>
</dbReference>